<dbReference type="SUPFAM" id="SSF51735">
    <property type="entry name" value="NAD(P)-binding Rossmann-fold domains"/>
    <property type="match status" value="1"/>
</dbReference>
<protein>
    <submittedName>
        <fullName evidence="2">NAD(P)-binding protein</fullName>
    </submittedName>
</protein>
<name>A0A132B9S3_MOLSC</name>
<feature type="domain" description="NAD(P)-binding" evidence="1">
    <location>
        <begin position="10"/>
        <end position="136"/>
    </location>
</feature>
<gene>
    <name evidence="2" type="ORF">LY89DRAFT_690764</name>
</gene>
<keyword evidence="3" id="KW-1185">Reference proteome</keyword>
<dbReference type="InterPro" id="IPR036291">
    <property type="entry name" value="NAD(P)-bd_dom_sf"/>
</dbReference>
<dbReference type="RefSeq" id="XP_018063104.1">
    <property type="nucleotide sequence ID" value="XM_018216161.1"/>
</dbReference>
<dbReference type="Gene3D" id="3.40.50.720">
    <property type="entry name" value="NAD(P)-binding Rossmann-like Domain"/>
    <property type="match status" value="1"/>
</dbReference>
<accession>A0A132B9S3</accession>
<dbReference type="EMBL" id="KQ947434">
    <property type="protein sequence ID" value="KUJ08749.1"/>
    <property type="molecule type" value="Genomic_DNA"/>
</dbReference>
<dbReference type="PANTHER" id="PTHR43162:SF1">
    <property type="entry name" value="PRESTALK A DIFFERENTIATION PROTEIN A"/>
    <property type="match status" value="1"/>
</dbReference>
<sequence length="203" mass="22085">MAARKVLIVGASGGVGGALLKQLLSTSNPPSIRVSTRSLGKATFPSTVEVVQGDLEDPSSYPRLLKGIDRVFMYANSQAPLQQLLSAAKDGGVQYIVLLSSMTVEFAPESSIGKKHLTIEDAVKESGIAYTFLRPRNSASNSRLFWAPIVEKTAKLWITFPNSHTAPVSEHDIVSETVVFISIQFPSRETASSRSNRYLQLYL</sequence>
<reference evidence="2 3" key="1">
    <citation type="submission" date="2015-10" db="EMBL/GenBank/DDBJ databases">
        <title>Full genome of DAOMC 229536 Phialocephala scopiformis, a fungal endophyte of spruce producing the potent anti-insectan compound rugulosin.</title>
        <authorList>
            <consortium name="DOE Joint Genome Institute"/>
            <person name="Walker A.K."/>
            <person name="Frasz S.L."/>
            <person name="Seifert K.A."/>
            <person name="Miller J.D."/>
            <person name="Mondo S.J."/>
            <person name="Labutti K."/>
            <person name="Lipzen A."/>
            <person name="Dockter R."/>
            <person name="Kennedy M."/>
            <person name="Grigoriev I.V."/>
            <person name="Spatafora J.W."/>
        </authorList>
    </citation>
    <scope>NUCLEOTIDE SEQUENCE [LARGE SCALE GENOMIC DNA]</scope>
    <source>
        <strain evidence="2 3">CBS 120377</strain>
    </source>
</reference>
<organism evidence="2 3">
    <name type="scientific">Mollisia scopiformis</name>
    <name type="common">Conifer needle endophyte fungus</name>
    <name type="synonym">Phialocephala scopiformis</name>
    <dbReference type="NCBI Taxonomy" id="149040"/>
    <lineage>
        <taxon>Eukaryota</taxon>
        <taxon>Fungi</taxon>
        <taxon>Dikarya</taxon>
        <taxon>Ascomycota</taxon>
        <taxon>Pezizomycotina</taxon>
        <taxon>Leotiomycetes</taxon>
        <taxon>Helotiales</taxon>
        <taxon>Mollisiaceae</taxon>
        <taxon>Mollisia</taxon>
    </lineage>
</organism>
<dbReference type="OrthoDB" id="419598at2759"/>
<dbReference type="Pfam" id="PF13460">
    <property type="entry name" value="NAD_binding_10"/>
    <property type="match status" value="1"/>
</dbReference>
<dbReference type="KEGG" id="psco:LY89DRAFT_690764"/>
<dbReference type="GeneID" id="28825887"/>
<proteinExistence type="predicted"/>
<dbReference type="InParanoid" id="A0A132B9S3"/>
<dbReference type="InterPro" id="IPR016040">
    <property type="entry name" value="NAD(P)-bd_dom"/>
</dbReference>
<evidence type="ECO:0000259" key="1">
    <source>
        <dbReference type="Pfam" id="PF13460"/>
    </source>
</evidence>
<dbReference type="Gene3D" id="3.90.25.10">
    <property type="entry name" value="UDP-galactose 4-epimerase, domain 1"/>
    <property type="match status" value="1"/>
</dbReference>
<dbReference type="AlphaFoldDB" id="A0A132B9S3"/>
<dbReference type="PANTHER" id="PTHR43162">
    <property type="match status" value="1"/>
</dbReference>
<dbReference type="Proteomes" id="UP000070700">
    <property type="component" value="Unassembled WGS sequence"/>
</dbReference>
<dbReference type="InterPro" id="IPR051604">
    <property type="entry name" value="Ergot_Alk_Oxidoreductase"/>
</dbReference>
<evidence type="ECO:0000313" key="3">
    <source>
        <dbReference type="Proteomes" id="UP000070700"/>
    </source>
</evidence>
<evidence type="ECO:0000313" key="2">
    <source>
        <dbReference type="EMBL" id="KUJ08749.1"/>
    </source>
</evidence>